<evidence type="ECO:0000313" key="4">
    <source>
        <dbReference type="EMBL" id="QLH83976.1"/>
    </source>
</evidence>
<evidence type="ECO:0000256" key="2">
    <source>
        <dbReference type="SAM" id="Phobius"/>
    </source>
</evidence>
<feature type="compositionally biased region" description="Gly residues" evidence="1">
    <location>
        <begin position="46"/>
        <end position="81"/>
    </location>
</feature>
<dbReference type="GeneID" id="56085140"/>
<feature type="transmembrane region" description="Helical" evidence="2">
    <location>
        <begin position="454"/>
        <end position="472"/>
    </location>
</feature>
<feature type="transmembrane region" description="Helical" evidence="2">
    <location>
        <begin position="22"/>
        <end position="42"/>
    </location>
</feature>
<evidence type="ECO:0000313" key="5">
    <source>
        <dbReference type="Proteomes" id="UP000509346"/>
    </source>
</evidence>
<dbReference type="AlphaFoldDB" id="A0A7D5TIK3"/>
<dbReference type="Proteomes" id="UP000509346">
    <property type="component" value="Chromosome"/>
</dbReference>
<keyword evidence="5" id="KW-1185">Reference proteome</keyword>
<evidence type="ECO:0000259" key="3">
    <source>
        <dbReference type="Pfam" id="PF13559"/>
    </source>
</evidence>
<feature type="transmembrane region" description="Helical" evidence="2">
    <location>
        <begin position="603"/>
        <end position="620"/>
    </location>
</feature>
<accession>A0A7D5TIK3</accession>
<keyword evidence="2" id="KW-0812">Transmembrane</keyword>
<feature type="domain" description="Protein-glutamine gamma-glutamyltransferase-like C-terminal" evidence="3">
    <location>
        <begin position="662"/>
        <end position="727"/>
    </location>
</feature>
<feature type="region of interest" description="Disordered" evidence="1">
    <location>
        <begin position="712"/>
        <end position="742"/>
    </location>
</feature>
<dbReference type="KEGG" id="hpel:HZS54_21085"/>
<reference evidence="4 5" key="1">
    <citation type="submission" date="2020-07" db="EMBL/GenBank/DDBJ databases">
        <title>Halosimplex litoreum sp. nov. and Halosimplex rubrum sp. nov., isolated from different salt environments.</title>
        <authorList>
            <person name="Cui H."/>
        </authorList>
    </citation>
    <scope>NUCLEOTIDE SEQUENCE [LARGE SCALE GENOMIC DNA]</scope>
    <source>
        <strain evidence="4 5">R2</strain>
    </source>
</reference>
<evidence type="ECO:0000256" key="1">
    <source>
        <dbReference type="SAM" id="MobiDB-lite"/>
    </source>
</evidence>
<feature type="transmembrane region" description="Helical" evidence="2">
    <location>
        <begin position="422"/>
        <end position="447"/>
    </location>
</feature>
<feature type="region of interest" description="Disordered" evidence="1">
    <location>
        <begin position="628"/>
        <end position="656"/>
    </location>
</feature>
<keyword evidence="2" id="KW-1133">Transmembrane helix</keyword>
<sequence>MSETEPTGETSREAAGVDRRQAALVALCLLGLVVAAFVAPIAPDAGGLGPGSGSGSGDGASGQGSSGSGDGESGSGGSGGESGERGGDGAGGGGAGGDDGSGGDGGGGVIAEDGRPIPVPDDDAPPTERGCGVVVENEPVPGGIVRISVYDDLEPAEAVPVWFGDRFVGRTDATGGVSGRAPYTRDLNVTVQVPGEDCEFFRRPYDSGSDGSDANGELSSVRDASLAGVGLDALAGGTPEFDALDREAATARSQDGEENDTATYAVRGSANLTVVGGPYPGTNVTLLAAVEDVPMREATVSVDGERVGRTTANGRYELAVPTDAAELSVTVERGDFSGSTTVDVWLLDAALVPQEGLPVPGEPALVTAAAGPEPAADARVTLGGSRLGSTDGNGTVGFALPADPRGTVAVETDRQSTTVPLWTAYASTMVASALLLVAGVVGTGVAARVRGRSAARSVATWWAAVAVLFVGLAVGEGLGLLVSGGLLALGAAVRHRRSVASGSRTVAERSGGFVAWIRRTALAVADGVAAGIDGLGALLGRIASRVAALPLSVRGLAARLWDWLRALPGRVRRALASRFTLRRVAAAVLAAGVLAGLTYRFGALGFLGGLVGLWIAVVAYRRWTRAEPDTDQGADEGDRSAVATGSEETGSDENDRKRRSIRALWRRFARRVRPRRWRQSTPGEVSRAAIDRGLPERPVRALTDAFREVEYGDRATDDRSERAREAFDAIDRERERAEGEES</sequence>
<gene>
    <name evidence="4" type="ORF">HZS54_21085</name>
</gene>
<keyword evidence="2" id="KW-0472">Membrane</keyword>
<name>A0A7D5TIK3_9EURY</name>
<dbReference type="EMBL" id="CP058909">
    <property type="protein sequence ID" value="QLH83976.1"/>
    <property type="molecule type" value="Genomic_DNA"/>
</dbReference>
<protein>
    <submittedName>
        <fullName evidence="4">DUF4129 domain-containing protein</fullName>
    </submittedName>
</protein>
<dbReference type="InterPro" id="IPR025403">
    <property type="entry name" value="TgpA-like_C"/>
</dbReference>
<proteinExistence type="predicted"/>
<dbReference type="RefSeq" id="WP_179919077.1">
    <property type="nucleotide sequence ID" value="NZ_CP058909.1"/>
</dbReference>
<feature type="compositionally biased region" description="Gly residues" evidence="1">
    <location>
        <begin position="88"/>
        <end position="109"/>
    </location>
</feature>
<dbReference type="Pfam" id="PF13559">
    <property type="entry name" value="DUF4129"/>
    <property type="match status" value="1"/>
</dbReference>
<dbReference type="OrthoDB" id="206550at2157"/>
<feature type="region of interest" description="Disordered" evidence="1">
    <location>
        <begin position="44"/>
        <end position="132"/>
    </location>
</feature>
<organism evidence="4 5">
    <name type="scientific">Halosimplex pelagicum</name>
    <dbReference type="NCBI Taxonomy" id="869886"/>
    <lineage>
        <taxon>Archaea</taxon>
        <taxon>Methanobacteriati</taxon>
        <taxon>Methanobacteriota</taxon>
        <taxon>Stenosarchaea group</taxon>
        <taxon>Halobacteria</taxon>
        <taxon>Halobacteriales</taxon>
        <taxon>Haloarculaceae</taxon>
        <taxon>Halosimplex</taxon>
    </lineage>
</organism>